<keyword evidence="2" id="KW-1185">Reference proteome</keyword>
<evidence type="ECO:0000313" key="2">
    <source>
        <dbReference type="Proteomes" id="UP000828390"/>
    </source>
</evidence>
<accession>A0A9D4LUQ7</accession>
<dbReference type="Proteomes" id="UP000828390">
    <property type="component" value="Unassembled WGS sequence"/>
</dbReference>
<dbReference type="EMBL" id="JAIWYP010000002">
    <property type="protein sequence ID" value="KAH3865402.1"/>
    <property type="molecule type" value="Genomic_DNA"/>
</dbReference>
<reference evidence="1" key="2">
    <citation type="submission" date="2020-11" db="EMBL/GenBank/DDBJ databases">
        <authorList>
            <person name="McCartney M.A."/>
            <person name="Auch B."/>
            <person name="Kono T."/>
            <person name="Mallez S."/>
            <person name="Becker A."/>
            <person name="Gohl D.M."/>
            <person name="Silverstein K.A.T."/>
            <person name="Koren S."/>
            <person name="Bechman K.B."/>
            <person name="Herman A."/>
            <person name="Abrahante J.E."/>
            <person name="Garbe J."/>
        </authorList>
    </citation>
    <scope>NUCLEOTIDE SEQUENCE</scope>
    <source>
        <strain evidence="1">Duluth1</strain>
        <tissue evidence="1">Whole animal</tissue>
    </source>
</reference>
<comment type="caution">
    <text evidence="1">The sequence shown here is derived from an EMBL/GenBank/DDBJ whole genome shotgun (WGS) entry which is preliminary data.</text>
</comment>
<proteinExistence type="predicted"/>
<sequence length="115" mass="12473">MPLILIASLIEISNDLLARAEISQVIWYHYDDVVDVIAPSGYIKCVPWSAPRARSFAVTVVWKPKSLKYINNAGGIAVTTVVATIAVAEATYDEEENHSLANLCGLTGTDRQAVV</sequence>
<organism evidence="1 2">
    <name type="scientific">Dreissena polymorpha</name>
    <name type="common">Zebra mussel</name>
    <name type="synonym">Mytilus polymorpha</name>
    <dbReference type="NCBI Taxonomy" id="45954"/>
    <lineage>
        <taxon>Eukaryota</taxon>
        <taxon>Metazoa</taxon>
        <taxon>Spiralia</taxon>
        <taxon>Lophotrochozoa</taxon>
        <taxon>Mollusca</taxon>
        <taxon>Bivalvia</taxon>
        <taxon>Autobranchia</taxon>
        <taxon>Heteroconchia</taxon>
        <taxon>Euheterodonta</taxon>
        <taxon>Imparidentia</taxon>
        <taxon>Neoheterodontei</taxon>
        <taxon>Myida</taxon>
        <taxon>Dreissenoidea</taxon>
        <taxon>Dreissenidae</taxon>
        <taxon>Dreissena</taxon>
    </lineage>
</organism>
<name>A0A9D4LUQ7_DREPO</name>
<dbReference type="AlphaFoldDB" id="A0A9D4LUQ7"/>
<reference evidence="1" key="1">
    <citation type="journal article" date="2019" name="bioRxiv">
        <title>The Genome of the Zebra Mussel, Dreissena polymorpha: A Resource for Invasive Species Research.</title>
        <authorList>
            <person name="McCartney M.A."/>
            <person name="Auch B."/>
            <person name="Kono T."/>
            <person name="Mallez S."/>
            <person name="Zhang Y."/>
            <person name="Obille A."/>
            <person name="Becker A."/>
            <person name="Abrahante J.E."/>
            <person name="Garbe J."/>
            <person name="Badalamenti J.P."/>
            <person name="Herman A."/>
            <person name="Mangelson H."/>
            <person name="Liachko I."/>
            <person name="Sullivan S."/>
            <person name="Sone E.D."/>
            <person name="Koren S."/>
            <person name="Silverstein K.A.T."/>
            <person name="Beckman K.B."/>
            <person name="Gohl D.M."/>
        </authorList>
    </citation>
    <scope>NUCLEOTIDE SEQUENCE</scope>
    <source>
        <strain evidence="1">Duluth1</strain>
        <tissue evidence="1">Whole animal</tissue>
    </source>
</reference>
<evidence type="ECO:0000313" key="1">
    <source>
        <dbReference type="EMBL" id="KAH3865402.1"/>
    </source>
</evidence>
<protein>
    <submittedName>
        <fullName evidence="1">Uncharacterized protein</fullName>
    </submittedName>
</protein>
<gene>
    <name evidence="1" type="ORF">DPMN_028441</name>
</gene>